<accession>A0A3N7F1L1</accession>
<organism evidence="1 2">
    <name type="scientific">Populus trichocarpa</name>
    <name type="common">Western balsam poplar</name>
    <name type="synonym">Populus balsamifera subsp. trichocarpa</name>
    <dbReference type="NCBI Taxonomy" id="3694"/>
    <lineage>
        <taxon>Eukaryota</taxon>
        <taxon>Viridiplantae</taxon>
        <taxon>Streptophyta</taxon>
        <taxon>Embryophyta</taxon>
        <taxon>Tracheophyta</taxon>
        <taxon>Spermatophyta</taxon>
        <taxon>Magnoliopsida</taxon>
        <taxon>eudicotyledons</taxon>
        <taxon>Gunneridae</taxon>
        <taxon>Pentapetalae</taxon>
        <taxon>rosids</taxon>
        <taxon>fabids</taxon>
        <taxon>Malpighiales</taxon>
        <taxon>Salicaceae</taxon>
        <taxon>Saliceae</taxon>
        <taxon>Populus</taxon>
    </lineage>
</organism>
<sequence length="88" mass="10006">MVENPLPRMIVKNLHLSHNCLLRKYYFISQSSPPKSPQYLSLCFEQQNCGGRLVSEAYNMQAFLMGRLSSELNRGAGDARITGRIINM</sequence>
<evidence type="ECO:0000313" key="2">
    <source>
        <dbReference type="Proteomes" id="UP000006729"/>
    </source>
</evidence>
<keyword evidence="2" id="KW-1185">Reference proteome</keyword>
<gene>
    <name evidence="1" type="ORF">POPTR_005G114450</name>
</gene>
<evidence type="ECO:0000313" key="1">
    <source>
        <dbReference type="EMBL" id="RQO90382.1"/>
    </source>
</evidence>
<reference evidence="1 2" key="1">
    <citation type="journal article" date="2006" name="Science">
        <title>The genome of black cottonwood, Populus trichocarpa (Torr. &amp; Gray).</title>
        <authorList>
            <person name="Tuskan G.A."/>
            <person name="Difazio S."/>
            <person name="Jansson S."/>
            <person name="Bohlmann J."/>
            <person name="Grigoriev I."/>
            <person name="Hellsten U."/>
            <person name="Putnam N."/>
            <person name="Ralph S."/>
            <person name="Rombauts S."/>
            <person name="Salamov A."/>
            <person name="Schein J."/>
            <person name="Sterck L."/>
            <person name="Aerts A."/>
            <person name="Bhalerao R.R."/>
            <person name="Bhalerao R.P."/>
            <person name="Blaudez D."/>
            <person name="Boerjan W."/>
            <person name="Brun A."/>
            <person name="Brunner A."/>
            <person name="Busov V."/>
            <person name="Campbell M."/>
            <person name="Carlson J."/>
            <person name="Chalot M."/>
            <person name="Chapman J."/>
            <person name="Chen G.L."/>
            <person name="Cooper D."/>
            <person name="Coutinho P.M."/>
            <person name="Couturier J."/>
            <person name="Covert S."/>
            <person name="Cronk Q."/>
            <person name="Cunningham R."/>
            <person name="Davis J."/>
            <person name="Degroeve S."/>
            <person name="Dejardin A."/>
            <person name="Depamphilis C."/>
            <person name="Detter J."/>
            <person name="Dirks B."/>
            <person name="Dubchak I."/>
            <person name="Duplessis S."/>
            <person name="Ehlting J."/>
            <person name="Ellis B."/>
            <person name="Gendler K."/>
            <person name="Goodstein D."/>
            <person name="Gribskov M."/>
            <person name="Grimwood J."/>
            <person name="Groover A."/>
            <person name="Gunter L."/>
            <person name="Hamberger B."/>
            <person name="Heinze B."/>
            <person name="Helariutta Y."/>
            <person name="Henrissat B."/>
            <person name="Holligan D."/>
            <person name="Holt R."/>
            <person name="Huang W."/>
            <person name="Islam-Faridi N."/>
            <person name="Jones S."/>
            <person name="Jones-Rhoades M."/>
            <person name="Jorgensen R."/>
            <person name="Joshi C."/>
            <person name="Kangasjarvi J."/>
            <person name="Karlsson J."/>
            <person name="Kelleher C."/>
            <person name="Kirkpatrick R."/>
            <person name="Kirst M."/>
            <person name="Kohler A."/>
            <person name="Kalluri U."/>
            <person name="Larimer F."/>
            <person name="Leebens-Mack J."/>
            <person name="Leple J.C."/>
            <person name="Locascio P."/>
            <person name="Lou Y."/>
            <person name="Lucas S."/>
            <person name="Martin F."/>
            <person name="Montanini B."/>
            <person name="Napoli C."/>
            <person name="Nelson D.R."/>
            <person name="Nelson C."/>
            <person name="Nieminen K."/>
            <person name="Nilsson O."/>
            <person name="Pereda V."/>
            <person name="Peter G."/>
            <person name="Philippe R."/>
            <person name="Pilate G."/>
            <person name="Poliakov A."/>
            <person name="Razumovskaya J."/>
            <person name="Richardson P."/>
            <person name="Rinaldi C."/>
            <person name="Ritland K."/>
            <person name="Rouze P."/>
            <person name="Ryaboy D."/>
            <person name="Schmutz J."/>
            <person name="Schrader J."/>
            <person name="Segerman B."/>
            <person name="Shin H."/>
            <person name="Siddiqui A."/>
            <person name="Sterky F."/>
            <person name="Terry A."/>
            <person name="Tsai C.J."/>
            <person name="Uberbacher E."/>
            <person name="Unneberg P."/>
            <person name="Vahala J."/>
            <person name="Wall K."/>
            <person name="Wessler S."/>
            <person name="Yang G."/>
            <person name="Yin T."/>
            <person name="Douglas C."/>
            <person name="Marra M."/>
            <person name="Sandberg G."/>
            <person name="Van de Peer Y."/>
            <person name="Rokhsar D."/>
        </authorList>
    </citation>
    <scope>NUCLEOTIDE SEQUENCE [LARGE SCALE GENOMIC DNA]</scope>
    <source>
        <strain evidence="2">cv. Nisqually</strain>
    </source>
</reference>
<name>A0A3N7F1L1_POPTR</name>
<dbReference type="InParanoid" id="A0A3N7F1L1"/>
<dbReference type="AlphaFoldDB" id="A0A3N7F1L1"/>
<dbReference type="Proteomes" id="UP000006729">
    <property type="component" value="Chromosome 5"/>
</dbReference>
<protein>
    <submittedName>
        <fullName evidence="1">Uncharacterized protein</fullName>
    </submittedName>
</protein>
<dbReference type="EMBL" id="CM009294">
    <property type="protein sequence ID" value="RQO90382.1"/>
    <property type="molecule type" value="Genomic_DNA"/>
</dbReference>
<proteinExistence type="predicted"/>